<dbReference type="SUPFAM" id="SSF51905">
    <property type="entry name" value="FAD/NAD(P)-binding domain"/>
    <property type="match status" value="1"/>
</dbReference>
<evidence type="ECO:0000259" key="3">
    <source>
        <dbReference type="Pfam" id="PF01571"/>
    </source>
</evidence>
<feature type="domain" description="SoxA A3" evidence="5">
    <location>
        <begin position="389"/>
        <end position="473"/>
    </location>
</feature>
<dbReference type="InterPro" id="IPR013977">
    <property type="entry name" value="GcvT_C"/>
</dbReference>
<protein>
    <submittedName>
        <fullName evidence="6">Sarcosine oxidase subunit alpha</fullName>
    </submittedName>
</protein>
<evidence type="ECO:0000259" key="5">
    <source>
        <dbReference type="Pfam" id="PF17806"/>
    </source>
</evidence>
<evidence type="ECO:0000256" key="2">
    <source>
        <dbReference type="ARBA" id="ARBA00023002"/>
    </source>
</evidence>
<evidence type="ECO:0000313" key="6">
    <source>
        <dbReference type="EMBL" id="TCO64607.1"/>
    </source>
</evidence>
<reference evidence="6 7" key="1">
    <citation type="submission" date="2019-03" db="EMBL/GenBank/DDBJ databases">
        <title>Genomic Encyclopedia of Type Strains, Phase IV (KMG-IV): sequencing the most valuable type-strain genomes for metagenomic binning, comparative biology and taxonomic classification.</title>
        <authorList>
            <person name="Goeker M."/>
        </authorList>
    </citation>
    <scope>NUCLEOTIDE SEQUENCE [LARGE SCALE GENOMIC DNA]</scope>
    <source>
        <strain evidence="6 7">DSM 45934</strain>
    </source>
</reference>
<dbReference type="EMBL" id="SLWS01000001">
    <property type="protein sequence ID" value="TCO64607.1"/>
    <property type="molecule type" value="Genomic_DNA"/>
</dbReference>
<organism evidence="6 7">
    <name type="scientific">Actinocrispum wychmicini</name>
    <dbReference type="NCBI Taxonomy" id="1213861"/>
    <lineage>
        <taxon>Bacteria</taxon>
        <taxon>Bacillati</taxon>
        <taxon>Actinomycetota</taxon>
        <taxon>Actinomycetes</taxon>
        <taxon>Pseudonocardiales</taxon>
        <taxon>Pseudonocardiaceae</taxon>
        <taxon>Actinocrispum</taxon>
    </lineage>
</organism>
<comment type="caution">
    <text evidence="6">The sequence shown here is derived from an EMBL/GenBank/DDBJ whole genome shotgun (WGS) entry which is preliminary data.</text>
</comment>
<dbReference type="InterPro" id="IPR006222">
    <property type="entry name" value="GCVT_N"/>
</dbReference>
<dbReference type="Pfam" id="PF01571">
    <property type="entry name" value="GCV_T"/>
    <property type="match status" value="1"/>
</dbReference>
<dbReference type="SUPFAM" id="SSF101790">
    <property type="entry name" value="Aminomethyltransferase beta-barrel domain"/>
    <property type="match status" value="1"/>
</dbReference>
<dbReference type="Pfam" id="PF13510">
    <property type="entry name" value="Fer2_4"/>
    <property type="match status" value="1"/>
</dbReference>
<feature type="domain" description="Aminomethyltransferase C-terminal" evidence="4">
    <location>
        <begin position="777"/>
        <end position="863"/>
    </location>
</feature>
<dbReference type="InterPro" id="IPR041117">
    <property type="entry name" value="SoxA_A3"/>
</dbReference>
<dbReference type="PANTHER" id="PTHR43757">
    <property type="entry name" value="AMINOMETHYLTRANSFERASE"/>
    <property type="match status" value="1"/>
</dbReference>
<dbReference type="RefSeq" id="WP_132110468.1">
    <property type="nucleotide sequence ID" value="NZ_SLWS01000001.1"/>
</dbReference>
<dbReference type="Pfam" id="PF08669">
    <property type="entry name" value="GCV_T_C"/>
    <property type="match status" value="1"/>
</dbReference>
<keyword evidence="7" id="KW-1185">Reference proteome</keyword>
<dbReference type="InterPro" id="IPR029043">
    <property type="entry name" value="GcvT/YgfZ_C"/>
</dbReference>
<evidence type="ECO:0000259" key="4">
    <source>
        <dbReference type="Pfam" id="PF08669"/>
    </source>
</evidence>
<dbReference type="PANTHER" id="PTHR43757:SF2">
    <property type="entry name" value="AMINOMETHYLTRANSFERASE, MITOCHONDRIAL"/>
    <property type="match status" value="1"/>
</dbReference>
<feature type="domain" description="GCVT N-terminal" evidence="3">
    <location>
        <begin position="487"/>
        <end position="758"/>
    </location>
</feature>
<comment type="similarity">
    <text evidence="1">Belongs to the GcvT family.</text>
</comment>
<sequence>MRLPEGGRIDRTRPLSFTLDGTRYTGYTGDTLASAMIANGVLRVAPSLYLNRPRGIFSAGVEEPNALVQVGSEPSLPATTVTLTDGLEARTLSGIGRLTPDPDEPRYDKKYTHTDVLVIGGGPAGRAATEAASTGGARVTHVSTSEGATAFGYYDSNYVLVAKGNTLWHIRARRVILATGAHEQPIVFENNDRPGVMLASAVRKYIDHYAVLPGRNAVVFTTNDTAYATVFALVKAGARVTVIDARTPPEALAAQAKALGVEVRTGLVTNTEGTGRITAASTSDGRIECDLLAVSGGWQPAVHLFSQSRGTLRWTGESFVPERSAQANRVVGAANGTFGLAAALAEGAAAGAEAAELVGCPGPKPSSPHVESHAATPAKPVWLVPGDPKNQFVDLARDATVADINRAIGAGMRSPEHVKRYTTIGTGADQGRTSNIPTLGVIAEALKTTPGELGPTTFRAPAVPVSFALMAGRDRGRLADPIRTTPIHSWHVAAGAEFENVGQWKRPWFYPKPGEDMAAAVLRECRAARTSVGMQDASTLGKIEVVGPDAGEFLNRMYTNAFKKLAIGSARYGMMCKADGMVFDDGVTMRLAEDRYYVTTTTGGAANVLDWFEEWSQTEWPDLDVKFTSVTEQWSTIAVVGPRSRAVIARVTDLDVGTDAFPFMTFRETRLHNGVPARIARISFSGELAYEVNVAGWYGLSTWKAIHEAGADFDITPYGTETMHVLRAEKGFPIVGQDTDGTVTPHDLGMSWIVSTRKDFVGNRSLRRPDTARPDRKHLVGLLPVDPTELLPEGAQMVAEGTPLTPPVPMVGHVTSSYRSAALDRTFALALIKNGRNRIGETLLAPLGDRTIAATVTEPIFYDKEGARRDG</sequence>
<dbReference type="InterPro" id="IPR028896">
    <property type="entry name" value="GcvT/YgfZ/DmdA"/>
</dbReference>
<dbReference type="GO" id="GO:0016491">
    <property type="term" value="F:oxidoreductase activity"/>
    <property type="evidence" value="ECO:0007669"/>
    <property type="project" value="UniProtKB-KW"/>
</dbReference>
<dbReference type="PRINTS" id="PR00411">
    <property type="entry name" value="PNDRDTASEI"/>
</dbReference>
<dbReference type="Gene3D" id="3.50.50.60">
    <property type="entry name" value="FAD/NAD(P)-binding domain"/>
    <property type="match status" value="2"/>
</dbReference>
<dbReference type="Gene3D" id="1.10.10.1100">
    <property type="entry name" value="BFD-like [2Fe-2S]-binding domain"/>
    <property type="match status" value="1"/>
</dbReference>
<name>A0A4R2JZ31_9PSEU</name>
<dbReference type="InterPro" id="IPR027266">
    <property type="entry name" value="TrmE/GcvT-like"/>
</dbReference>
<dbReference type="Gene3D" id="3.30.1360.120">
    <property type="entry name" value="Probable tRNA modification gtpase trme, domain 1"/>
    <property type="match status" value="1"/>
</dbReference>
<dbReference type="SUPFAM" id="SSF103025">
    <property type="entry name" value="Folate-binding domain"/>
    <property type="match status" value="1"/>
</dbReference>
<evidence type="ECO:0000313" key="7">
    <source>
        <dbReference type="Proteomes" id="UP000295680"/>
    </source>
</evidence>
<dbReference type="Proteomes" id="UP000295680">
    <property type="component" value="Unassembled WGS sequence"/>
</dbReference>
<dbReference type="InterPro" id="IPR042204">
    <property type="entry name" value="2Fe-2S-bd_N"/>
</dbReference>
<evidence type="ECO:0000256" key="1">
    <source>
        <dbReference type="ARBA" id="ARBA00008609"/>
    </source>
</evidence>
<dbReference type="InterPro" id="IPR041854">
    <property type="entry name" value="BFD-like_2Fe2S-bd_dom_sf"/>
</dbReference>
<keyword evidence="2" id="KW-0560">Oxidoreductase</keyword>
<dbReference type="InterPro" id="IPR036188">
    <property type="entry name" value="FAD/NAD-bd_sf"/>
</dbReference>
<proteinExistence type="inferred from homology"/>
<dbReference type="Gene3D" id="3.10.20.440">
    <property type="entry name" value="2Fe-2S iron-sulphur cluster binding domain, sarcosine oxidase, alpha subunit, N-terminal domain"/>
    <property type="match status" value="1"/>
</dbReference>
<accession>A0A4R2JZ31</accession>
<dbReference type="AlphaFoldDB" id="A0A4R2JZ31"/>
<dbReference type="Pfam" id="PF17806">
    <property type="entry name" value="SO_alpha_A3"/>
    <property type="match status" value="1"/>
</dbReference>
<dbReference type="OrthoDB" id="5287468at2"/>
<gene>
    <name evidence="6" type="ORF">EV192_101384</name>
</gene>